<dbReference type="STRING" id="103827.A0A0N5D0J2"/>
<dbReference type="AlphaFoldDB" id="A0A0N5D0J2"/>
<reference evidence="1 2" key="2">
    <citation type="submission" date="2018-11" db="EMBL/GenBank/DDBJ databases">
        <authorList>
            <consortium name="Pathogen Informatics"/>
        </authorList>
    </citation>
    <scope>NUCLEOTIDE SEQUENCE [LARGE SCALE GENOMIC DNA]</scope>
</reference>
<organism evidence="3">
    <name type="scientific">Thelazia callipaeda</name>
    <name type="common">Oriental eyeworm</name>
    <name type="synonym">Parasitic nematode</name>
    <dbReference type="NCBI Taxonomy" id="103827"/>
    <lineage>
        <taxon>Eukaryota</taxon>
        <taxon>Metazoa</taxon>
        <taxon>Ecdysozoa</taxon>
        <taxon>Nematoda</taxon>
        <taxon>Chromadorea</taxon>
        <taxon>Rhabditida</taxon>
        <taxon>Spirurina</taxon>
        <taxon>Spiruromorpha</taxon>
        <taxon>Thelazioidea</taxon>
        <taxon>Thelaziidae</taxon>
        <taxon>Thelazia</taxon>
    </lineage>
</organism>
<dbReference type="Proteomes" id="UP000276776">
    <property type="component" value="Unassembled WGS sequence"/>
</dbReference>
<sequence>MNLILALKHDCHEALSILTDRVRVYESKIKTYETQCAFKIQNARFELFRRRFYRSLTEEQPMSHIVRTEEIGDFWGMIWNFGMEKYDDTQHNEYLEEFVSGDEVHHTFSSKAEFGKIVSYLSNWKAAGPDGVYTFFIKKCTSLQPDLYKIVRRICLNGEEQDPWFYKGTTYLILKDVPSKGSDFRTITCMSSLDKLTEMVARVMQLDVAMRKLLADNQLGAVT</sequence>
<evidence type="ECO:0000313" key="2">
    <source>
        <dbReference type="Proteomes" id="UP000276776"/>
    </source>
</evidence>
<name>A0A0N5D0J2_THECL</name>
<accession>A0A0N5D0J2</accession>
<keyword evidence="2" id="KW-1185">Reference proteome</keyword>
<proteinExistence type="predicted"/>
<dbReference type="OrthoDB" id="2194416at2759"/>
<evidence type="ECO:0000313" key="1">
    <source>
        <dbReference type="EMBL" id="VDN03645.1"/>
    </source>
</evidence>
<gene>
    <name evidence="1" type="ORF">TCLT_LOCUS6308</name>
</gene>
<reference evidence="3" key="1">
    <citation type="submission" date="2017-02" db="UniProtKB">
        <authorList>
            <consortium name="WormBaseParasite"/>
        </authorList>
    </citation>
    <scope>IDENTIFICATION</scope>
</reference>
<protein>
    <submittedName>
        <fullName evidence="3">BTB domain-containing protein</fullName>
    </submittedName>
</protein>
<evidence type="ECO:0000313" key="3">
    <source>
        <dbReference type="WBParaSite" id="TCLT_0000631901-mRNA-1"/>
    </source>
</evidence>
<dbReference type="EMBL" id="UYYF01004406">
    <property type="protein sequence ID" value="VDN03645.1"/>
    <property type="molecule type" value="Genomic_DNA"/>
</dbReference>
<dbReference type="WBParaSite" id="TCLT_0000631901-mRNA-1">
    <property type="protein sequence ID" value="TCLT_0000631901-mRNA-1"/>
    <property type="gene ID" value="TCLT_0000631901"/>
</dbReference>